<evidence type="ECO:0000256" key="2">
    <source>
        <dbReference type="SAM" id="Phobius"/>
    </source>
</evidence>
<dbReference type="EMBL" id="BFAV01000172">
    <property type="protein sequence ID" value="GBF35467.1"/>
    <property type="molecule type" value="Genomic_DNA"/>
</dbReference>
<comment type="caution">
    <text evidence="3">The sequence shown here is derived from an EMBL/GenBank/DDBJ whole genome shotgun (WGS) entry which is preliminary data.</text>
</comment>
<reference evidence="4" key="1">
    <citation type="submission" date="2018-02" db="EMBL/GenBank/DDBJ databases">
        <title>Genome sequence of Desulfocucumis palustris strain NAW-5.</title>
        <authorList>
            <person name="Watanabe M."/>
            <person name="Kojima H."/>
            <person name="Fukui M."/>
        </authorList>
    </citation>
    <scope>NUCLEOTIDE SEQUENCE [LARGE SCALE GENOMIC DNA]</scope>
    <source>
        <strain evidence="4">NAW-5</strain>
    </source>
</reference>
<keyword evidence="2" id="KW-0472">Membrane</keyword>
<organism evidence="3 4">
    <name type="scientific">Desulfocucumis palustris</name>
    <dbReference type="NCBI Taxonomy" id="1898651"/>
    <lineage>
        <taxon>Bacteria</taxon>
        <taxon>Bacillati</taxon>
        <taxon>Bacillota</taxon>
        <taxon>Clostridia</taxon>
        <taxon>Eubacteriales</taxon>
        <taxon>Desulfocucumaceae</taxon>
        <taxon>Desulfocucumis</taxon>
    </lineage>
</organism>
<accession>A0A2L2XGI1</accession>
<keyword evidence="4" id="KW-1185">Reference proteome</keyword>
<keyword evidence="2" id="KW-0812">Transmembrane</keyword>
<protein>
    <submittedName>
        <fullName evidence="3">Uncharacterized protein</fullName>
    </submittedName>
</protein>
<feature type="transmembrane region" description="Helical" evidence="2">
    <location>
        <begin position="62"/>
        <end position="84"/>
    </location>
</feature>
<dbReference type="AlphaFoldDB" id="A0A2L2XGI1"/>
<keyword evidence="2" id="KW-1133">Transmembrane helix</keyword>
<feature type="transmembrane region" description="Helical" evidence="2">
    <location>
        <begin position="90"/>
        <end position="109"/>
    </location>
</feature>
<evidence type="ECO:0000256" key="1">
    <source>
        <dbReference type="SAM" id="MobiDB-lite"/>
    </source>
</evidence>
<evidence type="ECO:0000313" key="4">
    <source>
        <dbReference type="Proteomes" id="UP000239549"/>
    </source>
</evidence>
<evidence type="ECO:0000313" key="3">
    <source>
        <dbReference type="EMBL" id="GBF35467.1"/>
    </source>
</evidence>
<dbReference type="RefSeq" id="WP_165792228.1">
    <property type="nucleotide sequence ID" value="NZ_BFAV01000172.1"/>
</dbReference>
<name>A0A2L2XGI1_9FIRM</name>
<feature type="region of interest" description="Disordered" evidence="1">
    <location>
        <begin position="1"/>
        <end position="35"/>
    </location>
</feature>
<dbReference type="Proteomes" id="UP000239549">
    <property type="component" value="Unassembled WGS sequence"/>
</dbReference>
<sequence length="128" mass="13486">MPIISCAESSGEQAGQAAEQYNYGPEKVDEPKGTASQESLINKANKAKDAIVEAGRAYSKPLLLLAVTGGAVIFIIGVLIGIVHKKSSDVTKGTGLGLIISAVIGYLLINNAPVISDRIYSFAQWFFS</sequence>
<proteinExistence type="predicted"/>
<gene>
    <name evidence="3" type="ORF">DCCM_4596</name>
</gene>